<dbReference type="InterPro" id="IPR027417">
    <property type="entry name" value="P-loop_NTPase"/>
</dbReference>
<gene>
    <name evidence="2" type="ORF">Thi970DRAFT_01124</name>
</gene>
<dbReference type="SUPFAM" id="SSF52540">
    <property type="entry name" value="P-loop containing nucleoside triphosphate hydrolases"/>
    <property type="match status" value="1"/>
</dbReference>
<evidence type="ECO:0000313" key="2">
    <source>
        <dbReference type="EMBL" id="EIC23456.1"/>
    </source>
</evidence>
<dbReference type="EMBL" id="JH603168">
    <property type="protein sequence ID" value="EIC23456.1"/>
    <property type="molecule type" value="Genomic_DNA"/>
</dbReference>
<reference evidence="2 3" key="2">
    <citation type="submission" date="2011-11" db="EMBL/GenBank/DDBJ databases">
        <authorList>
            <consortium name="US DOE Joint Genome Institute"/>
            <person name="Lucas S."/>
            <person name="Han J."/>
            <person name="Lapidus A."/>
            <person name="Cheng J.-F."/>
            <person name="Goodwin L."/>
            <person name="Pitluck S."/>
            <person name="Peters L."/>
            <person name="Ovchinnikova G."/>
            <person name="Zhang X."/>
            <person name="Detter J.C."/>
            <person name="Han C."/>
            <person name="Tapia R."/>
            <person name="Land M."/>
            <person name="Hauser L."/>
            <person name="Kyrpides N."/>
            <person name="Ivanova N."/>
            <person name="Pagani I."/>
            <person name="Vogl K."/>
            <person name="Liu Z."/>
            <person name="Overmann J."/>
            <person name="Frigaard N.-U."/>
            <person name="Bryant D."/>
            <person name="Woyke T."/>
        </authorList>
    </citation>
    <scope>NUCLEOTIDE SEQUENCE [LARGE SCALE GENOMIC DNA]</scope>
    <source>
        <strain evidence="2 3">970</strain>
    </source>
</reference>
<protein>
    <submittedName>
        <fullName evidence="2">Sulfotransferase family protein</fullName>
    </submittedName>
</protein>
<dbReference type="Pfam" id="PF00685">
    <property type="entry name" value="Sulfotransfer_1"/>
    <property type="match status" value="1"/>
</dbReference>
<accession>H8YYD0</accession>
<evidence type="ECO:0000259" key="1">
    <source>
        <dbReference type="Pfam" id="PF00685"/>
    </source>
</evidence>
<dbReference type="eggNOG" id="COG0457">
    <property type="taxonomic scope" value="Bacteria"/>
</dbReference>
<dbReference type="AlphaFoldDB" id="H8YYD0"/>
<dbReference type="Gene3D" id="3.40.50.300">
    <property type="entry name" value="P-loop containing nucleotide triphosphate hydrolases"/>
    <property type="match status" value="1"/>
</dbReference>
<keyword evidence="3" id="KW-1185">Reference proteome</keyword>
<dbReference type="HOGENOM" id="CLU_1118562_0_0_6"/>
<dbReference type="RefSeq" id="WP_009147539.1">
    <property type="nucleotide sequence ID" value="NZ_CP121471.1"/>
</dbReference>
<feature type="domain" description="Sulfotransferase" evidence="1">
    <location>
        <begin position="4"/>
        <end position="230"/>
    </location>
</feature>
<dbReference type="InterPro" id="IPR000863">
    <property type="entry name" value="Sulfotransferase_dom"/>
</dbReference>
<sequence>MKVMANSIPKGGTHLLFRLISLAGFEENPFWIGADLIRGRFELLRRVTRGGFARERITIGSEVPVEIGVNWLRRRLDKLPDGAVFGAHCLYSQPIRRLLAASDVSVVCMLRDPRSIAVSHLDYIKRTPRHFFHPFFMALGDDNERLKMSILGGQLGPYTLRSLADRYREYLDWKESGSALMVRFEDLVGEKGGGCADRQRIAIKETLGFLGHGEDAALAAHVQASIFGSTSTFRKGRIDSWRSELPPQHLAMLNDSLGPLLPEMGYEE</sequence>
<reference evidence="3" key="1">
    <citation type="submission" date="2011-06" db="EMBL/GenBank/DDBJ databases">
        <authorList>
            <consortium name="US DOE Joint Genome Institute (JGI-PGF)"/>
            <person name="Lucas S."/>
            <person name="Han J."/>
            <person name="Lapidus A."/>
            <person name="Cheng J.-F."/>
            <person name="Goodwin L."/>
            <person name="Pitluck S."/>
            <person name="Peters L."/>
            <person name="Land M.L."/>
            <person name="Hauser L."/>
            <person name="Vogl K."/>
            <person name="Liu Z."/>
            <person name="Overmann J."/>
            <person name="Frigaard N.-U."/>
            <person name="Bryant D.A."/>
            <person name="Woyke T.J."/>
        </authorList>
    </citation>
    <scope>NUCLEOTIDE SEQUENCE [LARGE SCALE GENOMIC DNA]</scope>
    <source>
        <strain evidence="3">970</strain>
    </source>
</reference>
<dbReference type="Proteomes" id="UP000002964">
    <property type="component" value="Unassembled WGS sequence"/>
</dbReference>
<organism evidence="2 3">
    <name type="scientific">Thiorhodovibrio frisius</name>
    <dbReference type="NCBI Taxonomy" id="631362"/>
    <lineage>
        <taxon>Bacteria</taxon>
        <taxon>Pseudomonadati</taxon>
        <taxon>Pseudomonadota</taxon>
        <taxon>Gammaproteobacteria</taxon>
        <taxon>Chromatiales</taxon>
        <taxon>Chromatiaceae</taxon>
        <taxon>Thiorhodovibrio</taxon>
    </lineage>
</organism>
<dbReference type="STRING" id="631362.Thi970DRAFT_01124"/>
<evidence type="ECO:0000313" key="3">
    <source>
        <dbReference type="Proteomes" id="UP000002964"/>
    </source>
</evidence>
<dbReference type="OrthoDB" id="570215at2"/>
<name>H8YYD0_9GAMM</name>
<proteinExistence type="predicted"/>
<dbReference type="GO" id="GO:0008146">
    <property type="term" value="F:sulfotransferase activity"/>
    <property type="evidence" value="ECO:0007669"/>
    <property type="project" value="InterPro"/>
</dbReference>
<keyword evidence="2" id="KW-0808">Transferase</keyword>